<dbReference type="KEGG" id="ddu:GF1_14110"/>
<dbReference type="SUPFAM" id="SSF55781">
    <property type="entry name" value="GAF domain-like"/>
    <property type="match status" value="1"/>
</dbReference>
<reference evidence="13" key="1">
    <citation type="submission" date="2020-12" db="EMBL/GenBank/DDBJ databases">
        <title>Desulfobium dissulfuricans gen. nov., sp. nov., a novel mesophilic, sulfate-reducing bacterium isolated from a deep-sea hydrothermal vent.</title>
        <authorList>
            <person name="Hashimoto Y."/>
            <person name="Tame A."/>
            <person name="Sawayama S."/>
            <person name="Miyazaki J."/>
            <person name="Takai K."/>
            <person name="Nakagawa S."/>
        </authorList>
    </citation>
    <scope>NUCLEOTIDE SEQUENCE</scope>
    <source>
        <strain evidence="13">GF1</strain>
    </source>
</reference>
<evidence type="ECO:0000259" key="12">
    <source>
        <dbReference type="PROSITE" id="PS50112"/>
    </source>
</evidence>
<dbReference type="SMART" id="SM00091">
    <property type="entry name" value="PAS"/>
    <property type="match status" value="2"/>
</dbReference>
<comment type="catalytic activity">
    <reaction evidence="1">
        <text>ATP + protein L-histidine = ADP + protein N-phospho-L-histidine.</text>
        <dbReference type="EC" id="2.7.13.3"/>
    </reaction>
</comment>
<feature type="modified residue" description="4-aspartylphosphate" evidence="9">
    <location>
        <position position="794"/>
    </location>
</feature>
<dbReference type="SMART" id="SM00387">
    <property type="entry name" value="HATPase_c"/>
    <property type="match status" value="1"/>
</dbReference>
<dbReference type="Pfam" id="PF02518">
    <property type="entry name" value="HATPase_c"/>
    <property type="match status" value="1"/>
</dbReference>
<dbReference type="PROSITE" id="PS50112">
    <property type="entry name" value="PAS"/>
    <property type="match status" value="2"/>
</dbReference>
<dbReference type="InterPro" id="IPR001789">
    <property type="entry name" value="Sig_transdc_resp-reg_receiver"/>
</dbReference>
<dbReference type="InterPro" id="IPR013767">
    <property type="entry name" value="PAS_fold"/>
</dbReference>
<evidence type="ECO:0000256" key="8">
    <source>
        <dbReference type="ARBA" id="ARBA00023012"/>
    </source>
</evidence>
<dbReference type="PANTHER" id="PTHR43065:SF46">
    <property type="entry name" value="C4-DICARBOXYLATE TRANSPORT SENSOR PROTEIN DCTB"/>
    <property type="match status" value="1"/>
</dbReference>
<feature type="domain" description="PAS" evidence="12">
    <location>
        <begin position="225"/>
        <end position="297"/>
    </location>
</feature>
<dbReference type="InterPro" id="IPR013656">
    <property type="entry name" value="PAS_4"/>
</dbReference>
<dbReference type="NCBIfam" id="TIGR00229">
    <property type="entry name" value="sensory_box"/>
    <property type="match status" value="2"/>
</dbReference>
<dbReference type="InterPro" id="IPR003594">
    <property type="entry name" value="HATPase_dom"/>
</dbReference>
<keyword evidence="7" id="KW-0067">ATP-binding</keyword>
<dbReference type="CDD" id="cd00130">
    <property type="entry name" value="PAS"/>
    <property type="match status" value="1"/>
</dbReference>
<dbReference type="InterPro" id="IPR011006">
    <property type="entry name" value="CheY-like_superfamily"/>
</dbReference>
<dbReference type="Pfam" id="PF00989">
    <property type="entry name" value="PAS"/>
    <property type="match status" value="1"/>
</dbReference>
<dbReference type="GO" id="GO:0000155">
    <property type="term" value="F:phosphorelay sensor kinase activity"/>
    <property type="evidence" value="ECO:0007669"/>
    <property type="project" value="InterPro"/>
</dbReference>
<proteinExistence type="predicted"/>
<dbReference type="Gene3D" id="3.30.450.20">
    <property type="entry name" value="PAS domain"/>
    <property type="match status" value="2"/>
</dbReference>
<name>A0A915UA34_9BACT</name>
<evidence type="ECO:0000313" key="13">
    <source>
        <dbReference type="EMBL" id="BCO09035.1"/>
    </source>
</evidence>
<keyword evidence="3 9" id="KW-0597">Phosphoprotein</keyword>
<feature type="domain" description="Response regulatory" evidence="11">
    <location>
        <begin position="745"/>
        <end position="860"/>
    </location>
</feature>
<dbReference type="CDD" id="cd17546">
    <property type="entry name" value="REC_hyHK_CKI1_RcsC-like"/>
    <property type="match status" value="1"/>
</dbReference>
<dbReference type="Gene3D" id="1.10.287.130">
    <property type="match status" value="1"/>
</dbReference>
<dbReference type="SUPFAM" id="SSF55785">
    <property type="entry name" value="PYP-like sensor domain (PAS domain)"/>
    <property type="match status" value="2"/>
</dbReference>
<dbReference type="EC" id="2.7.13.3" evidence="2"/>
<dbReference type="Gene3D" id="3.40.50.2300">
    <property type="match status" value="1"/>
</dbReference>
<dbReference type="InterPro" id="IPR003661">
    <property type="entry name" value="HisK_dim/P_dom"/>
</dbReference>
<dbReference type="PROSITE" id="PS50110">
    <property type="entry name" value="RESPONSE_REGULATORY"/>
    <property type="match status" value="1"/>
</dbReference>
<dbReference type="SUPFAM" id="SSF55874">
    <property type="entry name" value="ATPase domain of HSP90 chaperone/DNA topoisomerase II/histidine kinase"/>
    <property type="match status" value="1"/>
</dbReference>
<keyword evidence="4" id="KW-0808">Transferase</keyword>
<evidence type="ECO:0000313" key="14">
    <source>
        <dbReference type="Proteomes" id="UP001063350"/>
    </source>
</evidence>
<dbReference type="PRINTS" id="PR00344">
    <property type="entry name" value="BCTRLSENSOR"/>
</dbReference>
<dbReference type="CDD" id="cd00082">
    <property type="entry name" value="HisKA"/>
    <property type="match status" value="1"/>
</dbReference>
<dbReference type="AlphaFoldDB" id="A0A915UA34"/>
<evidence type="ECO:0000256" key="9">
    <source>
        <dbReference type="PROSITE-ProRule" id="PRU00169"/>
    </source>
</evidence>
<protein>
    <recommendedName>
        <fullName evidence="2">histidine kinase</fullName>
        <ecNumber evidence="2">2.7.13.3</ecNumber>
    </recommendedName>
</protein>
<keyword evidence="5" id="KW-0547">Nucleotide-binding</keyword>
<dbReference type="GO" id="GO:0005524">
    <property type="term" value="F:ATP binding"/>
    <property type="evidence" value="ECO:0007669"/>
    <property type="project" value="UniProtKB-KW"/>
</dbReference>
<evidence type="ECO:0000256" key="2">
    <source>
        <dbReference type="ARBA" id="ARBA00012438"/>
    </source>
</evidence>
<evidence type="ECO:0000259" key="11">
    <source>
        <dbReference type="PROSITE" id="PS50110"/>
    </source>
</evidence>
<dbReference type="InterPro" id="IPR005467">
    <property type="entry name" value="His_kinase_dom"/>
</dbReference>
<dbReference type="InterPro" id="IPR029016">
    <property type="entry name" value="GAF-like_dom_sf"/>
</dbReference>
<sequence>MSLCWHEGVNKIYDRLFSTTDLEGRLKIICDGVVSVFGADFCRIWMIKQGDRCGDNCPHATSNDPRHLCRYRDRCLHLVASSGRYTHLDGFHGRVPYDCYKIGRIASGKEATFLTNEVTSDPRVHNHQWAARLGLVAFAGYQLRDNNGRVNGVLAFFADHRITAEQHAIVENLANSTAQVIQVSLHQEELEEKVRQRTAELLVTNSELRREIARKKQVQQALVASEHRFRSLVRDLPNIAVQGFDRSKTVVFWNRASEKLFGFRPEESLGRKIDSLILFDSRRPLFRKDLEAWIRQERTMPSGETVLRDKKGFPVPVYASYVALTNSQGEKEFYSIHIDLTEIKKAREASRKSELRYRELFDHMKSGVAVLRAVEEGQDFVFLDFNRAAEQIEGISREQILGRRMSRMFPETVSSGLLEIVRQVWKDGEPRYHPVVVSRNDTILSWRENSVYKLPSGEVVVLYDDLTREKRMESEKEAMARKLRRSRKMEAIGLMAGGVAHDLNNILSGIVSYPELLLRQIPENSSLQRPLEVINESGLRAAAIVADLLTVARGAASRKEPASLNSLITRYLQSAEHSQCMKANPGVVFATRLRPEIPPIRCSPVHIRKILMNLAYNGAEAIDGPGRVEIATDTGRLDQSSQTRNPLPAGEYAILTVRDTGPGMSAQDVERIFEPFYTTKTGGRSGTGLGLTIVWNAVQDHGGHIDVATGPDGTQFTIYFPVTDELPEKPRSTVDLDLLTGNGETILIVDDEPTQREIACHMLEHLGYRPVAVACGEEAVAHIRNHRVDLVLLDMIMEPGLSGRETYERIIEIRKDQRAIIATGFATSSEVEKVFEAGAAMLVKKPYTLEQLGQAIREELGRAD</sequence>
<dbReference type="PROSITE" id="PS50109">
    <property type="entry name" value="HIS_KIN"/>
    <property type="match status" value="1"/>
</dbReference>
<dbReference type="Proteomes" id="UP001063350">
    <property type="component" value="Chromosome"/>
</dbReference>
<accession>A0A915UA34</accession>
<dbReference type="GO" id="GO:0006355">
    <property type="term" value="P:regulation of DNA-templated transcription"/>
    <property type="evidence" value="ECO:0007669"/>
    <property type="project" value="InterPro"/>
</dbReference>
<feature type="domain" description="Histidine kinase" evidence="10">
    <location>
        <begin position="498"/>
        <end position="724"/>
    </location>
</feature>
<dbReference type="SMART" id="SM00065">
    <property type="entry name" value="GAF"/>
    <property type="match status" value="1"/>
</dbReference>
<dbReference type="Pfam" id="PF00072">
    <property type="entry name" value="Response_reg"/>
    <property type="match status" value="1"/>
</dbReference>
<evidence type="ECO:0000256" key="5">
    <source>
        <dbReference type="ARBA" id="ARBA00022741"/>
    </source>
</evidence>
<dbReference type="Pfam" id="PF00512">
    <property type="entry name" value="HisKA"/>
    <property type="match status" value="1"/>
</dbReference>
<evidence type="ECO:0000256" key="6">
    <source>
        <dbReference type="ARBA" id="ARBA00022777"/>
    </source>
</evidence>
<evidence type="ECO:0000259" key="10">
    <source>
        <dbReference type="PROSITE" id="PS50109"/>
    </source>
</evidence>
<dbReference type="SMART" id="SM00448">
    <property type="entry name" value="REC"/>
    <property type="match status" value="1"/>
</dbReference>
<dbReference type="InterPro" id="IPR000014">
    <property type="entry name" value="PAS"/>
</dbReference>
<dbReference type="Pfam" id="PF08448">
    <property type="entry name" value="PAS_4"/>
    <property type="match status" value="1"/>
</dbReference>
<dbReference type="Gene3D" id="3.30.565.10">
    <property type="entry name" value="Histidine kinase-like ATPase, C-terminal domain"/>
    <property type="match status" value="1"/>
</dbReference>
<dbReference type="PANTHER" id="PTHR43065">
    <property type="entry name" value="SENSOR HISTIDINE KINASE"/>
    <property type="match status" value="1"/>
</dbReference>
<feature type="domain" description="PAS" evidence="12">
    <location>
        <begin position="353"/>
        <end position="411"/>
    </location>
</feature>
<dbReference type="Gene3D" id="3.30.450.40">
    <property type="match status" value="1"/>
</dbReference>
<dbReference type="SMART" id="SM00388">
    <property type="entry name" value="HisKA"/>
    <property type="match status" value="1"/>
</dbReference>
<evidence type="ECO:0000256" key="4">
    <source>
        <dbReference type="ARBA" id="ARBA00022679"/>
    </source>
</evidence>
<dbReference type="InterPro" id="IPR036097">
    <property type="entry name" value="HisK_dim/P_sf"/>
</dbReference>
<evidence type="ECO:0000256" key="7">
    <source>
        <dbReference type="ARBA" id="ARBA00022840"/>
    </source>
</evidence>
<dbReference type="InterPro" id="IPR035965">
    <property type="entry name" value="PAS-like_dom_sf"/>
</dbReference>
<dbReference type="EMBL" id="AP024233">
    <property type="protein sequence ID" value="BCO09035.1"/>
    <property type="molecule type" value="Genomic_DNA"/>
</dbReference>
<dbReference type="SUPFAM" id="SSF47384">
    <property type="entry name" value="Homodimeric domain of signal transducing histidine kinase"/>
    <property type="match status" value="1"/>
</dbReference>
<dbReference type="InterPro" id="IPR036890">
    <property type="entry name" value="HATPase_C_sf"/>
</dbReference>
<gene>
    <name evidence="13" type="ORF">GF1_14110</name>
</gene>
<evidence type="ECO:0000256" key="3">
    <source>
        <dbReference type="ARBA" id="ARBA00022553"/>
    </source>
</evidence>
<dbReference type="Pfam" id="PF01590">
    <property type="entry name" value="GAF"/>
    <property type="match status" value="1"/>
</dbReference>
<evidence type="ECO:0000256" key="1">
    <source>
        <dbReference type="ARBA" id="ARBA00000085"/>
    </source>
</evidence>
<keyword evidence="14" id="KW-1185">Reference proteome</keyword>
<dbReference type="SUPFAM" id="SSF52172">
    <property type="entry name" value="CheY-like"/>
    <property type="match status" value="1"/>
</dbReference>
<organism evidence="13 14">
    <name type="scientific">Desulfolithobacter dissulfuricans</name>
    <dbReference type="NCBI Taxonomy" id="2795293"/>
    <lineage>
        <taxon>Bacteria</taxon>
        <taxon>Pseudomonadati</taxon>
        <taxon>Thermodesulfobacteriota</taxon>
        <taxon>Desulfobulbia</taxon>
        <taxon>Desulfobulbales</taxon>
        <taxon>Desulfobulbaceae</taxon>
        <taxon>Desulfolithobacter</taxon>
    </lineage>
</organism>
<dbReference type="InterPro" id="IPR003018">
    <property type="entry name" value="GAF"/>
</dbReference>
<keyword evidence="6" id="KW-0418">Kinase</keyword>
<keyword evidence="8" id="KW-0902">Two-component regulatory system</keyword>
<dbReference type="InterPro" id="IPR004358">
    <property type="entry name" value="Sig_transdc_His_kin-like_C"/>
</dbReference>